<dbReference type="InterPro" id="IPR029058">
    <property type="entry name" value="AB_hydrolase_fold"/>
</dbReference>
<sequence>MEEKKKKAAVIFPGVGYHTDKPLLYYSKKLAVAGGYEILEVSYGELPSGIKGNAAKMMEAFEMASARVEEQLRDAALDSFEDVLFISKSIGTAVAAAFARKHQIPAGQIYYTPVEESFLAIGTTGIVFHGTSDPWARTEVIETECAKRNLPLYETAGANHSLETGNVQEDLKNLTEIMKKTEEYIKARQ</sequence>
<name>A0A9D2J785_9FIRM</name>
<protein>
    <submittedName>
        <fullName evidence="1">Alpha/beta hydrolase</fullName>
    </submittedName>
</protein>
<dbReference type="GO" id="GO:0016787">
    <property type="term" value="F:hydrolase activity"/>
    <property type="evidence" value="ECO:0007669"/>
    <property type="project" value="UniProtKB-KW"/>
</dbReference>
<gene>
    <name evidence="1" type="ORF">H9968_03950</name>
</gene>
<organism evidence="1 2">
    <name type="scientific">Candidatus Anaerobutyricum stercoris</name>
    <dbReference type="NCBI Taxonomy" id="2838457"/>
    <lineage>
        <taxon>Bacteria</taxon>
        <taxon>Bacillati</taxon>
        <taxon>Bacillota</taxon>
        <taxon>Clostridia</taxon>
        <taxon>Lachnospirales</taxon>
        <taxon>Lachnospiraceae</taxon>
        <taxon>Anaerobutyricum</taxon>
    </lineage>
</organism>
<comment type="caution">
    <text evidence="1">The sequence shown here is derived from an EMBL/GenBank/DDBJ whole genome shotgun (WGS) entry which is preliminary data.</text>
</comment>
<proteinExistence type="predicted"/>
<dbReference type="Proteomes" id="UP000824049">
    <property type="component" value="Unassembled WGS sequence"/>
</dbReference>
<dbReference type="AlphaFoldDB" id="A0A9D2J785"/>
<dbReference type="EMBL" id="DXBR01000040">
    <property type="protein sequence ID" value="HIZ39068.1"/>
    <property type="molecule type" value="Genomic_DNA"/>
</dbReference>
<dbReference type="Gene3D" id="3.40.50.1820">
    <property type="entry name" value="alpha/beta hydrolase"/>
    <property type="match status" value="1"/>
</dbReference>
<keyword evidence="1" id="KW-0378">Hydrolase</keyword>
<evidence type="ECO:0000313" key="2">
    <source>
        <dbReference type="Proteomes" id="UP000824049"/>
    </source>
</evidence>
<evidence type="ECO:0000313" key="1">
    <source>
        <dbReference type="EMBL" id="HIZ39068.1"/>
    </source>
</evidence>
<accession>A0A9D2J785</accession>
<reference evidence="1" key="1">
    <citation type="journal article" date="2021" name="PeerJ">
        <title>Extensive microbial diversity within the chicken gut microbiome revealed by metagenomics and culture.</title>
        <authorList>
            <person name="Gilroy R."/>
            <person name="Ravi A."/>
            <person name="Getino M."/>
            <person name="Pursley I."/>
            <person name="Horton D.L."/>
            <person name="Alikhan N.F."/>
            <person name="Baker D."/>
            <person name="Gharbi K."/>
            <person name="Hall N."/>
            <person name="Watson M."/>
            <person name="Adriaenssens E.M."/>
            <person name="Foster-Nyarko E."/>
            <person name="Jarju S."/>
            <person name="Secka A."/>
            <person name="Antonio M."/>
            <person name="Oren A."/>
            <person name="Chaudhuri R.R."/>
            <person name="La Ragione R."/>
            <person name="Hildebrand F."/>
            <person name="Pallen M.J."/>
        </authorList>
    </citation>
    <scope>NUCLEOTIDE SEQUENCE</scope>
    <source>
        <strain evidence="1">CHK179-28034</strain>
    </source>
</reference>
<dbReference type="SUPFAM" id="SSF53474">
    <property type="entry name" value="alpha/beta-Hydrolases"/>
    <property type="match status" value="1"/>
</dbReference>
<reference evidence="1" key="2">
    <citation type="submission" date="2021-04" db="EMBL/GenBank/DDBJ databases">
        <authorList>
            <person name="Gilroy R."/>
        </authorList>
    </citation>
    <scope>NUCLEOTIDE SEQUENCE</scope>
    <source>
        <strain evidence="1">CHK179-28034</strain>
    </source>
</reference>